<dbReference type="OrthoDB" id="3805529at2"/>
<feature type="transmembrane region" description="Helical" evidence="1">
    <location>
        <begin position="616"/>
        <end position="633"/>
    </location>
</feature>
<feature type="transmembrane region" description="Helical" evidence="1">
    <location>
        <begin position="593"/>
        <end position="609"/>
    </location>
</feature>
<feature type="transmembrane region" description="Helical" evidence="1">
    <location>
        <begin position="653"/>
        <end position="671"/>
    </location>
</feature>
<dbReference type="AlphaFoldDB" id="A0A498QZ79"/>
<sequence>MANFKYNKLLVLLIVVGLLAALGVDWQRHTLEAQNNQVELVMDYEDIVGLAQTEGVPVRDLMVKFREAGITTLAVYETTLKKLTESGKVSAVSGAQILQRYRTGSLSDPLWRTMVETNRLQPEDVYITGPDRTVLDEVQSDLTRRLSPERVSVITDGSSRVIVAKANYEKVLKWNLGLPSDEMREAAGQGFLVMPRPTNYTKVQPDDIRALFHRLAKFNNVSGIMFVGDEVLGYPDLLKMTAERMKEQNLTLAMIEHPLQLQFLKQDGLLDLASLLNYRAARVYVIPKAEQPKLKVSDAIHRWVLSDRERNIRIDLLRTYDKAELGKSLIETNLEYVAGVKKALLEAGFETGRAGTFPPFYPSRWLWVVLIFGATAAGVLLLSLLRPFAVRYQYCLLLVIAAVLSIPVLKGGGNLIRQAVALACAIEFPVLAIIWQMDAWRASPPNSGSSLVATLLGGLRGLTAAFAIAMTGGLYVAAILADVRFLLEINIYRGVKLTFIMPLLLAALAYLIRFDLFDKEGAMPGISGVWRQIRRILDLPIRIKTVVLFGVLAFVAWVYIGRSGHTAGVPVPAIEIKMRTFLENVLYARPREKEFMIGHPAFLLAVLAYRRSWPRLVHFALVVGAVIGLGSLVETFAHLRTPVWMSFVRGVDGLVTGAVLGILAVAGVQLLRYVWLKWGRRPAVDE</sequence>
<proteinExistence type="predicted"/>
<reference evidence="2 3" key="1">
    <citation type="submission" date="2018-06" db="EMBL/GenBank/DDBJ databases">
        <authorList>
            <person name="Strepis N."/>
        </authorList>
    </citation>
    <scope>NUCLEOTIDE SEQUENCE [LARGE SCALE GENOMIC DNA]</scope>
    <source>
        <strain evidence="2">LUCI</strain>
    </source>
</reference>
<protein>
    <submittedName>
        <fullName evidence="2">Uncharacterized protein</fullName>
    </submittedName>
</protein>
<dbReference type="InterPro" id="IPR043748">
    <property type="entry name" value="DUF5693"/>
</dbReference>
<feature type="transmembrane region" description="Helical" evidence="1">
    <location>
        <begin position="491"/>
        <end position="512"/>
    </location>
</feature>
<dbReference type="Pfam" id="PF18949">
    <property type="entry name" value="DUF5693"/>
    <property type="match status" value="1"/>
</dbReference>
<gene>
    <name evidence="2" type="ORF">LUCI_0706</name>
</gene>
<feature type="transmembrane region" description="Helical" evidence="1">
    <location>
        <begin position="392"/>
        <end position="409"/>
    </location>
</feature>
<keyword evidence="1" id="KW-0812">Transmembrane</keyword>
<feature type="transmembrane region" description="Helical" evidence="1">
    <location>
        <begin position="541"/>
        <end position="560"/>
    </location>
</feature>
<evidence type="ECO:0000313" key="2">
    <source>
        <dbReference type="EMBL" id="VBB05496.1"/>
    </source>
</evidence>
<keyword evidence="1" id="KW-0472">Membrane</keyword>
<keyword evidence="3" id="KW-1185">Reference proteome</keyword>
<keyword evidence="1" id="KW-1133">Transmembrane helix</keyword>
<organism evidence="2 3">
    <name type="scientific">Lucifera butyrica</name>
    <dbReference type="NCBI Taxonomy" id="1351585"/>
    <lineage>
        <taxon>Bacteria</taxon>
        <taxon>Bacillati</taxon>
        <taxon>Bacillota</taxon>
        <taxon>Negativicutes</taxon>
        <taxon>Veillonellales</taxon>
        <taxon>Veillonellaceae</taxon>
        <taxon>Lucifera</taxon>
    </lineage>
</organism>
<dbReference type="EMBL" id="UPPP01000056">
    <property type="protein sequence ID" value="VBB05496.1"/>
    <property type="molecule type" value="Genomic_DNA"/>
</dbReference>
<name>A0A498QZ79_9FIRM</name>
<feature type="transmembrane region" description="Helical" evidence="1">
    <location>
        <begin position="455"/>
        <end position="479"/>
    </location>
</feature>
<dbReference type="RefSeq" id="WP_122626486.1">
    <property type="nucleotide sequence ID" value="NZ_UPPP01000056.1"/>
</dbReference>
<dbReference type="Proteomes" id="UP000277811">
    <property type="component" value="Unassembled WGS sequence"/>
</dbReference>
<evidence type="ECO:0000313" key="3">
    <source>
        <dbReference type="Proteomes" id="UP000277811"/>
    </source>
</evidence>
<accession>A0A498QZ79</accession>
<evidence type="ECO:0000256" key="1">
    <source>
        <dbReference type="SAM" id="Phobius"/>
    </source>
</evidence>
<feature type="transmembrane region" description="Helical" evidence="1">
    <location>
        <begin position="415"/>
        <end position="435"/>
    </location>
</feature>
<feature type="transmembrane region" description="Helical" evidence="1">
    <location>
        <begin position="365"/>
        <end position="385"/>
    </location>
</feature>